<dbReference type="Pfam" id="PF07607">
    <property type="entry name" value="DUF1570"/>
    <property type="match status" value="1"/>
</dbReference>
<dbReference type="EMBL" id="JBGUBD010000005">
    <property type="protein sequence ID" value="MFA9478602.1"/>
    <property type="molecule type" value="Genomic_DNA"/>
</dbReference>
<gene>
    <name evidence="2" type="ORF">ACERK3_09875</name>
</gene>
<keyword evidence="3" id="KW-1185">Reference proteome</keyword>
<evidence type="ECO:0000313" key="2">
    <source>
        <dbReference type="EMBL" id="MFA9478602.1"/>
    </source>
</evidence>
<reference evidence="2 3" key="1">
    <citation type="submission" date="2024-08" db="EMBL/GenBank/DDBJ databases">
        <title>Whole-genome sequencing of halo(alkali)philic microorganisms from hypersaline lakes.</title>
        <authorList>
            <person name="Sorokin D.Y."/>
            <person name="Merkel A.Y."/>
            <person name="Messina E."/>
            <person name="Yakimov M."/>
        </authorList>
    </citation>
    <scope>NUCLEOTIDE SEQUENCE [LARGE SCALE GENOMIC DNA]</scope>
    <source>
        <strain evidence="2 3">AB-hyl4</strain>
    </source>
</reference>
<accession>A0ABV4U6X1</accession>
<evidence type="ECO:0000313" key="3">
    <source>
        <dbReference type="Proteomes" id="UP001575105"/>
    </source>
</evidence>
<sequence length="323" mass="36347">MAVPEERRQVTPTTLEPLAAHFGDEPRAYRSPHFVLLYDVEPWQARMHVLLLERTHAQFYEVFGQGDFALRPLGERLVCLLFAEQADFVDYGRAADGMDLSWTGGYYSARTNRVALFQRGWPEQQPDVVDAEPAMALVDREREADQPTLRFSALEPAASDHRADGLASTVHEAAHQLAFNSGLQSRGVMYPLWVSEGLAISFETQNPSKAFGPAYINEPRRADLRVAREAGRLMELEQFVSLVRPPVDDAAMVRAVYAQAWALFHHLYNHEPKALRGYLGRLADLPPGRRSAHVLRREFVSAFGPLEQFGDAWQAHLVALTAE</sequence>
<protein>
    <submittedName>
        <fullName evidence="2">DUF1570 domain-containing protein</fullName>
    </submittedName>
</protein>
<feature type="domain" description="DUF1570" evidence="1">
    <location>
        <begin position="167"/>
        <end position="287"/>
    </location>
</feature>
<dbReference type="Proteomes" id="UP001575105">
    <property type="component" value="Unassembled WGS sequence"/>
</dbReference>
<name>A0ABV4U6X1_9BACT</name>
<organism evidence="2 3">
    <name type="scientific">Natronomicrosphaera hydrolytica</name>
    <dbReference type="NCBI Taxonomy" id="3242702"/>
    <lineage>
        <taxon>Bacteria</taxon>
        <taxon>Pseudomonadati</taxon>
        <taxon>Planctomycetota</taxon>
        <taxon>Phycisphaerae</taxon>
        <taxon>Phycisphaerales</taxon>
        <taxon>Phycisphaeraceae</taxon>
        <taxon>Natronomicrosphaera</taxon>
    </lineage>
</organism>
<evidence type="ECO:0000259" key="1">
    <source>
        <dbReference type="Pfam" id="PF07607"/>
    </source>
</evidence>
<comment type="caution">
    <text evidence="2">The sequence shown here is derived from an EMBL/GenBank/DDBJ whole genome shotgun (WGS) entry which is preliminary data.</text>
</comment>
<proteinExistence type="predicted"/>
<dbReference type="InterPro" id="IPR011464">
    <property type="entry name" value="DUF1570"/>
</dbReference>
<dbReference type="RefSeq" id="WP_425345528.1">
    <property type="nucleotide sequence ID" value="NZ_JBGUBD010000005.1"/>
</dbReference>